<dbReference type="OrthoDB" id="10066799at2759"/>
<keyword evidence="5" id="KW-1185">Reference proteome</keyword>
<name>A0A9J6BTB0_POLVA</name>
<comment type="caution">
    <text evidence="4">The sequence shown here is derived from an EMBL/GenBank/DDBJ whole genome shotgun (WGS) entry which is preliminary data.</text>
</comment>
<dbReference type="PANTHER" id="PTHR13479">
    <property type="entry name" value="30S RIBOSOMAL PROTEIN S18"/>
    <property type="match status" value="1"/>
</dbReference>
<dbReference type="GO" id="GO:0005763">
    <property type="term" value="C:mitochondrial small ribosomal subunit"/>
    <property type="evidence" value="ECO:0007669"/>
    <property type="project" value="TreeGrafter"/>
</dbReference>
<dbReference type="Gene3D" id="4.10.640.10">
    <property type="entry name" value="Ribosomal protein S18"/>
    <property type="match status" value="1"/>
</dbReference>
<dbReference type="PANTHER" id="PTHR13479:SF40">
    <property type="entry name" value="SMALL RIBOSOMAL SUBUNIT PROTEIN BS18M"/>
    <property type="match status" value="1"/>
</dbReference>
<comment type="similarity">
    <text evidence="1">Belongs to the bacterial ribosomal protein bS18 family.</text>
</comment>
<sequence>MFLKLIPQISNALKGIKKPQMQISANFCSQVSNLNDFKNEGDSDEPIEMKNPFEKEKVKCILCRNNIEPSYKNVQLLSQFQSPYTGRTYGRHITGLCKNMQEKVEMSIMRAQHLGFMGYVTKQPRFLKDPKLFNPEKPQRPHKY</sequence>
<organism evidence="4 5">
    <name type="scientific">Polypedilum vanderplanki</name>
    <name type="common">Sleeping chironomid midge</name>
    <dbReference type="NCBI Taxonomy" id="319348"/>
    <lineage>
        <taxon>Eukaryota</taxon>
        <taxon>Metazoa</taxon>
        <taxon>Ecdysozoa</taxon>
        <taxon>Arthropoda</taxon>
        <taxon>Hexapoda</taxon>
        <taxon>Insecta</taxon>
        <taxon>Pterygota</taxon>
        <taxon>Neoptera</taxon>
        <taxon>Endopterygota</taxon>
        <taxon>Diptera</taxon>
        <taxon>Nematocera</taxon>
        <taxon>Chironomoidea</taxon>
        <taxon>Chironomidae</taxon>
        <taxon>Chironominae</taxon>
        <taxon>Polypedilum</taxon>
        <taxon>Polypedilum</taxon>
    </lineage>
</organism>
<proteinExistence type="inferred from homology"/>
<dbReference type="SUPFAM" id="SSF46911">
    <property type="entry name" value="Ribosomal protein S18"/>
    <property type="match status" value="1"/>
</dbReference>
<keyword evidence="2" id="KW-0689">Ribosomal protein</keyword>
<evidence type="ECO:0000313" key="5">
    <source>
        <dbReference type="Proteomes" id="UP001107558"/>
    </source>
</evidence>
<evidence type="ECO:0000256" key="3">
    <source>
        <dbReference type="ARBA" id="ARBA00023274"/>
    </source>
</evidence>
<gene>
    <name evidence="4" type="ORF">PVAND_002824</name>
</gene>
<evidence type="ECO:0000256" key="1">
    <source>
        <dbReference type="ARBA" id="ARBA00005589"/>
    </source>
</evidence>
<dbReference type="GO" id="GO:0003735">
    <property type="term" value="F:structural constituent of ribosome"/>
    <property type="evidence" value="ECO:0007669"/>
    <property type="project" value="InterPro"/>
</dbReference>
<dbReference type="EMBL" id="JADBJN010000003">
    <property type="protein sequence ID" value="KAG5672723.1"/>
    <property type="molecule type" value="Genomic_DNA"/>
</dbReference>
<dbReference type="AlphaFoldDB" id="A0A9J6BTB0"/>
<accession>A0A9J6BTB0</accession>
<keyword evidence="3" id="KW-0687">Ribonucleoprotein</keyword>
<dbReference type="GO" id="GO:0032543">
    <property type="term" value="P:mitochondrial translation"/>
    <property type="evidence" value="ECO:0007669"/>
    <property type="project" value="TreeGrafter"/>
</dbReference>
<dbReference type="Proteomes" id="UP001107558">
    <property type="component" value="Chromosome 3"/>
</dbReference>
<evidence type="ECO:0000256" key="2">
    <source>
        <dbReference type="ARBA" id="ARBA00022980"/>
    </source>
</evidence>
<evidence type="ECO:0000313" key="4">
    <source>
        <dbReference type="EMBL" id="KAG5672723.1"/>
    </source>
</evidence>
<reference evidence="4" key="1">
    <citation type="submission" date="2021-03" db="EMBL/GenBank/DDBJ databases">
        <title>Chromosome level genome of the anhydrobiotic midge Polypedilum vanderplanki.</title>
        <authorList>
            <person name="Yoshida Y."/>
            <person name="Kikawada T."/>
            <person name="Gusev O."/>
        </authorList>
    </citation>
    <scope>NUCLEOTIDE SEQUENCE</scope>
    <source>
        <strain evidence="4">NIAS01</strain>
        <tissue evidence="4">Whole body or cell culture</tissue>
    </source>
</reference>
<evidence type="ECO:0008006" key="6">
    <source>
        <dbReference type="Google" id="ProtNLM"/>
    </source>
</evidence>
<protein>
    <recommendedName>
        <fullName evidence="6">Mitochondrial ribosomal protein S18C</fullName>
    </recommendedName>
</protein>
<dbReference type="InterPro" id="IPR001648">
    <property type="entry name" value="Ribosomal_bS18"/>
</dbReference>
<dbReference type="GO" id="GO:0070181">
    <property type="term" value="F:small ribosomal subunit rRNA binding"/>
    <property type="evidence" value="ECO:0007669"/>
    <property type="project" value="TreeGrafter"/>
</dbReference>
<dbReference type="Pfam" id="PF01084">
    <property type="entry name" value="Ribosomal_S18"/>
    <property type="match status" value="1"/>
</dbReference>
<dbReference type="InterPro" id="IPR036870">
    <property type="entry name" value="Ribosomal_bS18_sf"/>
</dbReference>